<keyword evidence="5 9" id="KW-0472">Membrane</keyword>
<evidence type="ECO:0000256" key="2">
    <source>
        <dbReference type="ARBA" id="ARBA00022475"/>
    </source>
</evidence>
<dbReference type="CDD" id="cd06225">
    <property type="entry name" value="HAMP"/>
    <property type="match status" value="1"/>
</dbReference>
<keyword evidence="2" id="KW-1003">Cell membrane</keyword>
<dbReference type="GO" id="GO:0005886">
    <property type="term" value="C:plasma membrane"/>
    <property type="evidence" value="ECO:0007669"/>
    <property type="project" value="UniProtKB-SubCell"/>
</dbReference>
<evidence type="ECO:0000256" key="3">
    <source>
        <dbReference type="ARBA" id="ARBA00022692"/>
    </source>
</evidence>
<reference evidence="12 13" key="1">
    <citation type="submission" date="2016-11" db="EMBL/GenBank/DDBJ databases">
        <authorList>
            <person name="Jaros S."/>
            <person name="Januszkiewicz K."/>
            <person name="Wedrychowicz H."/>
        </authorList>
    </citation>
    <scope>NUCLEOTIDE SEQUENCE [LARGE SCALE GENOMIC DNA]</scope>
    <source>
        <strain evidence="12 13">DSM 22153</strain>
    </source>
</reference>
<sequence length="562" mass="59729">MSFSSPKTVSGKLYALVALFSVCFAITLGFQLYALGNNLDAFKRAELRSLVQAATNIAGNYQALVAKGEMSEADAQTAAKRSLRGMLYNGGKDYVFVYDGDGTSLVHPAKPDNEGKNIIGSQDGNGKYHIREFIEQAKANGSAYVSYAWKNPEGVVLPKISYVMEFKPWGWVLGSGVLMDDINAAYWKTATTSAGLMGLLIAICVGLSILIARSIANPLRTLSTRMLEIAQGNFSVAIEGVDRNDEIGKMSQAVEVFRENGLTRQQLEQQTEEDRLRELRRQKEVNKLISVFQEEVRMALGSVSDNTGKLNESAIALRNIATETEESSGSAAAASEQATANVQTVASAAEELSASISEINRQVDQSSAIVGQASESAALSNAKVASLDAAAQKIGEVVSLIQAIAEQTNLLALNATIEAARAGEAGRGFAVVAAEVKELANQTSKATEEISSQIHAIQGSTRETVAVIEDITKIMEQVSGYTTAIADAVGEQGLATREISSNVQEAAQGTHLATVNMHTVANGATMTAQTADDVLASTNRTAESTDNLRNKIEAFLRDVAAA</sequence>
<dbReference type="InterPro" id="IPR033480">
    <property type="entry name" value="sCache_2"/>
</dbReference>
<dbReference type="RefSeq" id="WP_073015458.1">
    <property type="nucleotide sequence ID" value="NZ_FRBW01000007.1"/>
</dbReference>
<dbReference type="GO" id="GO:0007165">
    <property type="term" value="P:signal transduction"/>
    <property type="evidence" value="ECO:0007669"/>
    <property type="project" value="UniProtKB-KW"/>
</dbReference>
<feature type="transmembrane region" description="Helical" evidence="9">
    <location>
        <begin position="193"/>
        <end position="216"/>
    </location>
</feature>
<dbReference type="SMART" id="SM00283">
    <property type="entry name" value="MA"/>
    <property type="match status" value="1"/>
</dbReference>
<dbReference type="GO" id="GO:0006935">
    <property type="term" value="P:chemotaxis"/>
    <property type="evidence" value="ECO:0007669"/>
    <property type="project" value="InterPro"/>
</dbReference>
<evidence type="ECO:0000256" key="6">
    <source>
        <dbReference type="ARBA" id="ARBA00023224"/>
    </source>
</evidence>
<dbReference type="Pfam" id="PF00015">
    <property type="entry name" value="MCPsignal"/>
    <property type="match status" value="1"/>
</dbReference>
<dbReference type="InterPro" id="IPR003660">
    <property type="entry name" value="HAMP_dom"/>
</dbReference>
<dbReference type="InterPro" id="IPR004090">
    <property type="entry name" value="Chemotax_Me-accpt_rcpt"/>
</dbReference>
<dbReference type="InterPro" id="IPR004089">
    <property type="entry name" value="MCPsignal_dom"/>
</dbReference>
<dbReference type="STRING" id="735517.SAMN05444272_4336"/>
<keyword evidence="6 8" id="KW-0807">Transducer</keyword>
<evidence type="ECO:0000256" key="5">
    <source>
        <dbReference type="ARBA" id="ARBA00023136"/>
    </source>
</evidence>
<dbReference type="PANTHER" id="PTHR32089">
    <property type="entry name" value="METHYL-ACCEPTING CHEMOTAXIS PROTEIN MCPB"/>
    <property type="match status" value="1"/>
</dbReference>
<comment type="subcellular location">
    <subcellularLocation>
        <location evidence="1">Cell membrane</location>
        <topology evidence="1">Multi-pass membrane protein</topology>
    </subcellularLocation>
</comment>
<feature type="domain" description="Methyl-accepting transducer" evidence="10">
    <location>
        <begin position="299"/>
        <end position="542"/>
    </location>
</feature>
<evidence type="ECO:0000259" key="11">
    <source>
        <dbReference type="PROSITE" id="PS50885"/>
    </source>
</evidence>
<dbReference type="EMBL" id="FRBW01000007">
    <property type="protein sequence ID" value="SHN15076.1"/>
    <property type="molecule type" value="Genomic_DNA"/>
</dbReference>
<gene>
    <name evidence="12" type="ORF">SAMN05444272_4336</name>
</gene>
<dbReference type="Pfam" id="PF17200">
    <property type="entry name" value="sCache_2"/>
    <property type="match status" value="1"/>
</dbReference>
<evidence type="ECO:0000256" key="8">
    <source>
        <dbReference type="PROSITE-ProRule" id="PRU00284"/>
    </source>
</evidence>
<evidence type="ECO:0000313" key="13">
    <source>
        <dbReference type="Proteomes" id="UP000186002"/>
    </source>
</evidence>
<keyword evidence="13" id="KW-1185">Reference proteome</keyword>
<dbReference type="Gene3D" id="3.30.450.20">
    <property type="entry name" value="PAS domain"/>
    <property type="match status" value="1"/>
</dbReference>
<evidence type="ECO:0000259" key="10">
    <source>
        <dbReference type="PROSITE" id="PS50111"/>
    </source>
</evidence>
<evidence type="ECO:0000256" key="9">
    <source>
        <dbReference type="SAM" id="Phobius"/>
    </source>
</evidence>
<evidence type="ECO:0000313" key="12">
    <source>
        <dbReference type="EMBL" id="SHN15076.1"/>
    </source>
</evidence>
<dbReference type="PRINTS" id="PR00260">
    <property type="entry name" value="CHEMTRNSDUCR"/>
</dbReference>
<organism evidence="12 13">
    <name type="scientific">Roseibium suaedae</name>
    <dbReference type="NCBI Taxonomy" id="735517"/>
    <lineage>
        <taxon>Bacteria</taxon>
        <taxon>Pseudomonadati</taxon>
        <taxon>Pseudomonadota</taxon>
        <taxon>Alphaproteobacteria</taxon>
        <taxon>Hyphomicrobiales</taxon>
        <taxon>Stappiaceae</taxon>
        <taxon>Roseibium</taxon>
    </lineage>
</organism>
<feature type="transmembrane region" description="Helical" evidence="9">
    <location>
        <begin position="13"/>
        <end position="35"/>
    </location>
</feature>
<dbReference type="SUPFAM" id="SSF58104">
    <property type="entry name" value="Methyl-accepting chemotaxis protein (MCP) signaling domain"/>
    <property type="match status" value="1"/>
</dbReference>
<accession>A0A1M7PDK1</accession>
<name>A0A1M7PDK1_9HYPH</name>
<evidence type="ECO:0000256" key="4">
    <source>
        <dbReference type="ARBA" id="ARBA00022989"/>
    </source>
</evidence>
<dbReference type="PROSITE" id="PS50885">
    <property type="entry name" value="HAMP"/>
    <property type="match status" value="1"/>
</dbReference>
<feature type="domain" description="HAMP" evidence="11">
    <location>
        <begin position="213"/>
        <end position="266"/>
    </location>
</feature>
<evidence type="ECO:0000256" key="1">
    <source>
        <dbReference type="ARBA" id="ARBA00004651"/>
    </source>
</evidence>
<dbReference type="SMART" id="SM00304">
    <property type="entry name" value="HAMP"/>
    <property type="match status" value="1"/>
</dbReference>
<evidence type="ECO:0000256" key="7">
    <source>
        <dbReference type="ARBA" id="ARBA00029447"/>
    </source>
</evidence>
<keyword evidence="3 9" id="KW-0812">Transmembrane</keyword>
<dbReference type="Gene3D" id="1.10.287.950">
    <property type="entry name" value="Methyl-accepting chemotaxis protein"/>
    <property type="match status" value="1"/>
</dbReference>
<dbReference type="SMART" id="SM01049">
    <property type="entry name" value="Cache_2"/>
    <property type="match status" value="1"/>
</dbReference>
<dbReference type="Proteomes" id="UP000186002">
    <property type="component" value="Unassembled WGS sequence"/>
</dbReference>
<dbReference type="AlphaFoldDB" id="A0A1M7PDK1"/>
<dbReference type="Pfam" id="PF00672">
    <property type="entry name" value="HAMP"/>
    <property type="match status" value="1"/>
</dbReference>
<dbReference type="PROSITE" id="PS50111">
    <property type="entry name" value="CHEMOTAXIS_TRANSDUC_2"/>
    <property type="match status" value="1"/>
</dbReference>
<proteinExistence type="inferred from homology"/>
<dbReference type="PANTHER" id="PTHR32089:SF112">
    <property type="entry name" value="LYSOZYME-LIKE PROTEIN-RELATED"/>
    <property type="match status" value="1"/>
</dbReference>
<dbReference type="GO" id="GO:0004888">
    <property type="term" value="F:transmembrane signaling receptor activity"/>
    <property type="evidence" value="ECO:0007669"/>
    <property type="project" value="InterPro"/>
</dbReference>
<dbReference type="Gene3D" id="6.10.340.10">
    <property type="match status" value="1"/>
</dbReference>
<dbReference type="OrthoDB" id="354287at2"/>
<comment type="similarity">
    <text evidence="7">Belongs to the methyl-accepting chemotaxis (MCP) protein family.</text>
</comment>
<keyword evidence="4 9" id="KW-1133">Transmembrane helix</keyword>
<protein>
    <submittedName>
        <fullName evidence="12">Methyl-accepting chemotaxis sensory transducer with Cache sensor</fullName>
    </submittedName>
</protein>